<gene>
    <name evidence="2" type="ORF">SAMN05216261_1039</name>
</gene>
<evidence type="ECO:0000313" key="2">
    <source>
        <dbReference type="EMBL" id="SHI55411.1"/>
    </source>
</evidence>
<keyword evidence="1" id="KW-1133">Transmembrane helix</keyword>
<dbReference type="EMBL" id="FQYK01000002">
    <property type="protein sequence ID" value="SHI55411.1"/>
    <property type="molecule type" value="Genomic_DNA"/>
</dbReference>
<feature type="transmembrane region" description="Helical" evidence="1">
    <location>
        <begin position="45"/>
        <end position="63"/>
    </location>
</feature>
<accession>A0A1M6C3M5</accession>
<proteinExistence type="predicted"/>
<feature type="transmembrane region" description="Helical" evidence="1">
    <location>
        <begin position="21"/>
        <end position="39"/>
    </location>
</feature>
<keyword evidence="1" id="KW-0812">Transmembrane</keyword>
<dbReference type="eggNOG" id="ENOG5033G83">
    <property type="taxonomic scope" value="Bacteria"/>
</dbReference>
<reference evidence="2 3" key="1">
    <citation type="submission" date="2016-11" db="EMBL/GenBank/DDBJ databases">
        <authorList>
            <person name="Jaros S."/>
            <person name="Januszkiewicz K."/>
            <person name="Wedrychowicz H."/>
        </authorList>
    </citation>
    <scope>NUCLEOTIDE SEQUENCE [LARGE SCALE GENOMIC DNA]</scope>
    <source>
        <strain evidence="2 3">CGMCC 1.12213</strain>
    </source>
</reference>
<dbReference type="Proteomes" id="UP000184396">
    <property type="component" value="Unassembled WGS sequence"/>
</dbReference>
<evidence type="ECO:0000313" key="3">
    <source>
        <dbReference type="Proteomes" id="UP000184396"/>
    </source>
</evidence>
<name>A0A1M6C3M5_9FLAO</name>
<keyword evidence="3" id="KW-1185">Reference proteome</keyword>
<sequence length="77" mass="8772">MKNLFFDVICALKTDTIIMKYLNYFLILLGAFVAMYSKTVAGENQFFLIGGIVLLMIGIYRIAKTVPSRNDEDDRTL</sequence>
<dbReference type="AlphaFoldDB" id="A0A1M6C3M5"/>
<dbReference type="STRING" id="1178825.SAMN05216261_1039"/>
<organism evidence="2 3">
    <name type="scientific">Algibacter luteus</name>
    <dbReference type="NCBI Taxonomy" id="1178825"/>
    <lineage>
        <taxon>Bacteria</taxon>
        <taxon>Pseudomonadati</taxon>
        <taxon>Bacteroidota</taxon>
        <taxon>Flavobacteriia</taxon>
        <taxon>Flavobacteriales</taxon>
        <taxon>Flavobacteriaceae</taxon>
        <taxon>Algibacter</taxon>
    </lineage>
</organism>
<protein>
    <submittedName>
        <fullName evidence="2">Uncharacterized protein</fullName>
    </submittedName>
</protein>
<evidence type="ECO:0000256" key="1">
    <source>
        <dbReference type="SAM" id="Phobius"/>
    </source>
</evidence>
<keyword evidence="1" id="KW-0472">Membrane</keyword>